<feature type="transmembrane region" description="Helical" evidence="1">
    <location>
        <begin position="110"/>
        <end position="129"/>
    </location>
</feature>
<keyword evidence="1" id="KW-1133">Transmembrane helix</keyword>
<keyword evidence="1" id="KW-0812">Transmembrane</keyword>
<evidence type="ECO:0000313" key="3">
    <source>
        <dbReference type="EMBL" id="GAP66439.1"/>
    </source>
</evidence>
<accession>A0A0K8QNH6</accession>
<reference evidence="3" key="2">
    <citation type="submission" date="2015-08" db="EMBL/GenBank/DDBJ databases">
        <title>Complete DNA Sequence of Pseudomonas syringae pv. actinidiae, the Causal Agent of Kiwifruit Canker Disease.</title>
        <authorList>
            <person name="Rikkerink E.H.A."/>
            <person name="Fineran P.C."/>
        </authorList>
    </citation>
    <scope>NUCLEOTIDE SEQUENCE</scope>
    <source>
        <strain evidence="3">SkMP5</strain>
    </source>
</reference>
<protein>
    <submittedName>
        <fullName evidence="3">Uncharacterized protein</fullName>
    </submittedName>
</protein>
<evidence type="ECO:0000256" key="1">
    <source>
        <dbReference type="SAM" id="Phobius"/>
    </source>
</evidence>
<dbReference type="Proteomes" id="UP000253740">
    <property type="component" value="Unassembled WGS sequence"/>
</dbReference>
<reference evidence="2" key="1">
    <citation type="submission" date="2015-03" db="EMBL/GenBank/DDBJ databases">
        <title>Draft genome sequence of Mizugakiibacter sediminis skMP5.</title>
        <authorList>
            <person name="Watanabe T."/>
            <person name="Kojima H."/>
            <person name="Fukui M."/>
        </authorList>
    </citation>
    <scope>NUCLEOTIDE SEQUENCE</scope>
    <source>
        <strain evidence="2">SkMP5</strain>
    </source>
</reference>
<evidence type="ECO:0000313" key="4">
    <source>
        <dbReference type="Proteomes" id="UP000253740"/>
    </source>
</evidence>
<gene>
    <name evidence="2" type="ORF">MBSD_1124</name>
    <name evidence="3" type="ORF">MBSD_n1747</name>
</gene>
<dbReference type="OrthoDB" id="5955962at2"/>
<dbReference type="EMBL" id="DF952378">
    <property type="protein sequence ID" value="GAN44589.1"/>
    <property type="molecule type" value="Genomic_DNA"/>
</dbReference>
<keyword evidence="1" id="KW-0472">Membrane</keyword>
<name>A0A0K8QNH6_9GAMM</name>
<proteinExistence type="predicted"/>
<organism evidence="3">
    <name type="scientific">Mizugakiibacter sediminis</name>
    <dbReference type="NCBI Taxonomy" id="1475481"/>
    <lineage>
        <taxon>Bacteria</taxon>
        <taxon>Pseudomonadati</taxon>
        <taxon>Pseudomonadota</taxon>
        <taxon>Gammaproteobacteria</taxon>
        <taxon>Lysobacterales</taxon>
        <taxon>Rhodanobacteraceae</taxon>
        <taxon>Mizugakiibacter</taxon>
    </lineage>
</organism>
<dbReference type="HOGENOM" id="CLU_1904612_0_0_6"/>
<keyword evidence="4" id="KW-1185">Reference proteome</keyword>
<evidence type="ECO:0000313" key="2">
    <source>
        <dbReference type="EMBL" id="GAN44589.1"/>
    </source>
</evidence>
<dbReference type="AlphaFoldDB" id="A0A0K8QNH6"/>
<dbReference type="RefSeq" id="WP_062537036.1">
    <property type="nucleotide sequence ID" value="NZ_DF970207.1"/>
</dbReference>
<sequence>MRQIYTSPRPENIERVVQLLAEHGIETTVTNRRVYDRRSYSRFSYSARDSGEDWPKVWITRAEDQTRAREVLREIGIEPATRYANELATQRQPGAAGPARHAHVASRVRTALVAAVGAMFVLLVLKMMGVF</sequence>
<dbReference type="STRING" id="1475481.GCA_000953855_01780"/>
<dbReference type="EMBL" id="DF970207">
    <property type="protein sequence ID" value="GAP66439.1"/>
    <property type="molecule type" value="Genomic_DNA"/>
</dbReference>